<keyword evidence="2" id="KW-1185">Reference proteome</keyword>
<dbReference type="SUPFAM" id="SSF52402">
    <property type="entry name" value="Adenine nucleotide alpha hydrolases-like"/>
    <property type="match status" value="1"/>
</dbReference>
<accession>A0ABU0AEV5</accession>
<dbReference type="GO" id="GO:0016874">
    <property type="term" value="F:ligase activity"/>
    <property type="evidence" value="ECO:0007669"/>
    <property type="project" value="UniProtKB-KW"/>
</dbReference>
<protein>
    <submittedName>
        <fullName evidence="1">Diphthamide synthase (EF-2-diphthine--ammonia ligase)</fullName>
    </submittedName>
</protein>
<gene>
    <name evidence="1" type="ORF">J2S17_001661</name>
</gene>
<proteinExistence type="predicted"/>
<evidence type="ECO:0000313" key="1">
    <source>
        <dbReference type="EMBL" id="MDQ0269789.1"/>
    </source>
</evidence>
<sequence>MALDKLLRVGIEVSCLVTTMPDSDHRSYGQGERRELIEKQGEALRIPVHFVFTSDNGRRLPFLCL</sequence>
<dbReference type="InterPro" id="IPR014729">
    <property type="entry name" value="Rossmann-like_a/b/a_fold"/>
</dbReference>
<name>A0ABU0AEV5_9BACI</name>
<comment type="caution">
    <text evidence="1">The sequence shown here is derived from an EMBL/GenBank/DDBJ whole genome shotgun (WGS) entry which is preliminary data.</text>
</comment>
<evidence type="ECO:0000313" key="2">
    <source>
        <dbReference type="Proteomes" id="UP001238088"/>
    </source>
</evidence>
<dbReference type="EMBL" id="JAUSUB010000005">
    <property type="protein sequence ID" value="MDQ0269789.1"/>
    <property type="molecule type" value="Genomic_DNA"/>
</dbReference>
<dbReference type="Gene3D" id="3.40.50.620">
    <property type="entry name" value="HUPs"/>
    <property type="match status" value="1"/>
</dbReference>
<reference evidence="1 2" key="1">
    <citation type="submission" date="2023-07" db="EMBL/GenBank/DDBJ databases">
        <title>Genomic Encyclopedia of Type Strains, Phase IV (KMG-IV): sequencing the most valuable type-strain genomes for metagenomic binning, comparative biology and taxonomic classification.</title>
        <authorList>
            <person name="Goeker M."/>
        </authorList>
    </citation>
    <scope>NUCLEOTIDE SEQUENCE [LARGE SCALE GENOMIC DNA]</scope>
    <source>
        <strain evidence="1 2">DSM 23494</strain>
    </source>
</reference>
<organism evidence="1 2">
    <name type="scientific">Cytobacillus purgationiresistens</name>
    <dbReference type="NCBI Taxonomy" id="863449"/>
    <lineage>
        <taxon>Bacteria</taxon>
        <taxon>Bacillati</taxon>
        <taxon>Bacillota</taxon>
        <taxon>Bacilli</taxon>
        <taxon>Bacillales</taxon>
        <taxon>Bacillaceae</taxon>
        <taxon>Cytobacillus</taxon>
    </lineage>
</organism>
<keyword evidence="1" id="KW-0436">Ligase</keyword>
<dbReference type="Proteomes" id="UP001238088">
    <property type="component" value="Unassembled WGS sequence"/>
</dbReference>